<protein>
    <submittedName>
        <fullName evidence="10">Uncharacterized protein</fullName>
    </submittedName>
</protein>
<dbReference type="GO" id="GO:0050829">
    <property type="term" value="P:defense response to Gram-negative bacterium"/>
    <property type="evidence" value="ECO:0007669"/>
    <property type="project" value="UniProtKB-ARBA"/>
</dbReference>
<dbReference type="PANTHER" id="PTHR38329">
    <property type="entry name" value="CECROPIN-A1-RELATED"/>
    <property type="match status" value="1"/>
</dbReference>
<name>A0A7R8V110_HERIL</name>
<accession>A0A7R8V110</accession>
<keyword evidence="9" id="KW-0732">Signal</keyword>
<evidence type="ECO:0000256" key="8">
    <source>
        <dbReference type="RuleBase" id="RU003948"/>
    </source>
</evidence>
<evidence type="ECO:0000256" key="4">
    <source>
        <dbReference type="ARBA" id="ARBA00022529"/>
    </source>
</evidence>
<dbReference type="InterPro" id="IPR000875">
    <property type="entry name" value="CecC-like"/>
</dbReference>
<evidence type="ECO:0000256" key="1">
    <source>
        <dbReference type="ARBA" id="ARBA00004613"/>
    </source>
</evidence>
<dbReference type="FunCoup" id="A0A7R8V110">
    <property type="interactions" value="159"/>
</dbReference>
<evidence type="ECO:0000313" key="10">
    <source>
        <dbReference type="EMBL" id="CAD7090875.1"/>
    </source>
</evidence>
<comment type="similarity">
    <text evidence="2 8">Belongs to the cecropin family.</text>
</comment>
<dbReference type="AlphaFoldDB" id="A0A7R8V110"/>
<dbReference type="Pfam" id="PF00272">
    <property type="entry name" value="Cecropin"/>
    <property type="match status" value="1"/>
</dbReference>
<dbReference type="InParanoid" id="A0A7R8V110"/>
<gene>
    <name evidence="10" type="ORF">HERILL_LOCUS13331</name>
</gene>
<keyword evidence="11" id="KW-1185">Reference proteome</keyword>
<evidence type="ECO:0000313" key="11">
    <source>
        <dbReference type="Proteomes" id="UP000594454"/>
    </source>
</evidence>
<dbReference type="GO" id="GO:0019731">
    <property type="term" value="P:antibacterial humoral response"/>
    <property type="evidence" value="ECO:0007669"/>
    <property type="project" value="InterPro"/>
</dbReference>
<reference evidence="10 11" key="1">
    <citation type="submission" date="2020-11" db="EMBL/GenBank/DDBJ databases">
        <authorList>
            <person name="Wallbank WR R."/>
            <person name="Pardo Diaz C."/>
            <person name="Kozak K."/>
            <person name="Martin S."/>
            <person name="Jiggins C."/>
            <person name="Moest M."/>
            <person name="Warren A I."/>
            <person name="Generalovic N T."/>
            <person name="Byers J.R.P. K."/>
            <person name="Montejo-Kovacevich G."/>
            <person name="Yen C E."/>
        </authorList>
    </citation>
    <scope>NUCLEOTIDE SEQUENCE [LARGE SCALE GENOMIC DNA]</scope>
</reference>
<dbReference type="InterPro" id="IPR020400">
    <property type="entry name" value="CecC/Srx/CECD"/>
</dbReference>
<keyword evidence="6 8" id="KW-0391">Immunity</keyword>
<evidence type="ECO:0000256" key="2">
    <source>
        <dbReference type="ARBA" id="ARBA00010680"/>
    </source>
</evidence>
<evidence type="ECO:0000256" key="3">
    <source>
        <dbReference type="ARBA" id="ARBA00022525"/>
    </source>
</evidence>
<evidence type="ECO:0000256" key="6">
    <source>
        <dbReference type="ARBA" id="ARBA00022859"/>
    </source>
</evidence>
<keyword evidence="5 8" id="KW-0399">Innate immunity</keyword>
<keyword evidence="4 8" id="KW-0929">Antimicrobial</keyword>
<dbReference type="OrthoDB" id="7410372at2759"/>
<comment type="subcellular location">
    <subcellularLocation>
        <location evidence="1 8">Secreted</location>
    </subcellularLocation>
</comment>
<keyword evidence="7 8" id="KW-0044">Antibiotic</keyword>
<feature type="signal peptide" evidence="9">
    <location>
        <begin position="1"/>
        <end position="18"/>
    </location>
</feature>
<evidence type="ECO:0000256" key="5">
    <source>
        <dbReference type="ARBA" id="ARBA00022588"/>
    </source>
</evidence>
<feature type="chain" id="PRO_5030506191" evidence="9">
    <location>
        <begin position="19"/>
        <end position="73"/>
    </location>
</feature>
<dbReference type="PANTHER" id="PTHR38329:SF1">
    <property type="entry name" value="CECROPIN-A1-RELATED"/>
    <property type="match status" value="1"/>
</dbReference>
<dbReference type="Proteomes" id="UP000594454">
    <property type="component" value="Chromosome 5"/>
</dbReference>
<dbReference type="GO" id="GO:0050830">
    <property type="term" value="P:defense response to Gram-positive bacterium"/>
    <property type="evidence" value="ECO:0007669"/>
    <property type="project" value="TreeGrafter"/>
</dbReference>
<dbReference type="EMBL" id="LR899013">
    <property type="protein sequence ID" value="CAD7090875.1"/>
    <property type="molecule type" value="Genomic_DNA"/>
</dbReference>
<sequence>MNFSKLLIVFTILLVAFAGQSESRSLWKKLFKPVERAGQRIRDATIKGIVIAQQGANVLATIRGGPAIPPGQG</sequence>
<dbReference type="GO" id="GO:0045087">
    <property type="term" value="P:innate immune response"/>
    <property type="evidence" value="ECO:0007669"/>
    <property type="project" value="UniProtKB-KW"/>
</dbReference>
<organism evidence="10 11">
    <name type="scientific">Hermetia illucens</name>
    <name type="common">Black soldier fly</name>
    <dbReference type="NCBI Taxonomy" id="343691"/>
    <lineage>
        <taxon>Eukaryota</taxon>
        <taxon>Metazoa</taxon>
        <taxon>Ecdysozoa</taxon>
        <taxon>Arthropoda</taxon>
        <taxon>Hexapoda</taxon>
        <taxon>Insecta</taxon>
        <taxon>Pterygota</taxon>
        <taxon>Neoptera</taxon>
        <taxon>Endopterygota</taxon>
        <taxon>Diptera</taxon>
        <taxon>Brachycera</taxon>
        <taxon>Stratiomyomorpha</taxon>
        <taxon>Stratiomyidae</taxon>
        <taxon>Hermetiinae</taxon>
        <taxon>Hermetia</taxon>
    </lineage>
</organism>
<dbReference type="GO" id="GO:0005615">
    <property type="term" value="C:extracellular space"/>
    <property type="evidence" value="ECO:0007669"/>
    <property type="project" value="TreeGrafter"/>
</dbReference>
<keyword evidence="3" id="KW-0964">Secreted</keyword>
<evidence type="ECO:0000256" key="9">
    <source>
        <dbReference type="SAM" id="SignalP"/>
    </source>
</evidence>
<proteinExistence type="inferred from homology"/>
<evidence type="ECO:0000256" key="7">
    <source>
        <dbReference type="ARBA" id="ARBA00023022"/>
    </source>
</evidence>